<proteinExistence type="predicted"/>
<dbReference type="InterPro" id="IPR009922">
    <property type="entry name" value="DUF1457"/>
</dbReference>
<keyword evidence="2" id="KW-1185">Reference proteome</keyword>
<comment type="caution">
    <text evidence="1">The sequence shown here is derived from an EMBL/GenBank/DDBJ whole genome shotgun (WGS) entry which is preliminary data.</text>
</comment>
<protein>
    <recommendedName>
        <fullName evidence="3">PAS domain-containing protein</fullName>
    </recommendedName>
</protein>
<evidence type="ECO:0000313" key="2">
    <source>
        <dbReference type="Proteomes" id="UP001499951"/>
    </source>
</evidence>
<dbReference type="Proteomes" id="UP001499951">
    <property type="component" value="Unassembled WGS sequence"/>
</dbReference>
<organism evidence="1 2">
    <name type="scientific">Rhizomicrobium electricum</name>
    <dbReference type="NCBI Taxonomy" id="480070"/>
    <lineage>
        <taxon>Bacteria</taxon>
        <taxon>Pseudomonadati</taxon>
        <taxon>Pseudomonadota</taxon>
        <taxon>Alphaproteobacteria</taxon>
        <taxon>Micropepsales</taxon>
        <taxon>Micropepsaceae</taxon>
        <taxon>Rhizomicrobium</taxon>
    </lineage>
</organism>
<reference evidence="1 2" key="1">
    <citation type="journal article" date="2019" name="Int. J. Syst. Evol. Microbiol.">
        <title>The Global Catalogue of Microorganisms (GCM) 10K type strain sequencing project: providing services to taxonomists for standard genome sequencing and annotation.</title>
        <authorList>
            <consortium name="The Broad Institute Genomics Platform"/>
            <consortium name="The Broad Institute Genome Sequencing Center for Infectious Disease"/>
            <person name="Wu L."/>
            <person name="Ma J."/>
        </authorList>
    </citation>
    <scope>NUCLEOTIDE SEQUENCE [LARGE SCALE GENOMIC DNA]</scope>
    <source>
        <strain evidence="1 2">JCM 15089</strain>
    </source>
</reference>
<dbReference type="EMBL" id="BAAADD010000012">
    <property type="protein sequence ID" value="GAA0586026.1"/>
    <property type="molecule type" value="Genomic_DNA"/>
</dbReference>
<evidence type="ECO:0000313" key="1">
    <source>
        <dbReference type="EMBL" id="GAA0586026.1"/>
    </source>
</evidence>
<dbReference type="Pfam" id="PF07310">
    <property type="entry name" value="PAS_5"/>
    <property type="match status" value="1"/>
</dbReference>
<sequence length="174" mass="19578">MGAEMSLQSFTRCIPESSVFHDIAFSSLESEPLRLGYEYWKSKCGGRRFPAREDIRPREIATLLRYVSLIKVDGDDFVYRIVGDTIVMSYGVPLQNRRLSDLVYDEPGFGAFVIPFLRQVADTGEPLARRGKVGRDVTRVNFTHCENLLLPLGADDATVDYVLTFSSYVSQPLG</sequence>
<evidence type="ECO:0008006" key="3">
    <source>
        <dbReference type="Google" id="ProtNLM"/>
    </source>
</evidence>
<accession>A0ABN1F9X4</accession>
<name>A0ABN1F9X4_9PROT</name>
<gene>
    <name evidence="1" type="ORF">GCM10008942_38800</name>
</gene>